<dbReference type="GO" id="GO:0016746">
    <property type="term" value="F:acyltransferase activity"/>
    <property type="evidence" value="ECO:0007669"/>
    <property type="project" value="UniProtKB-KW"/>
</dbReference>
<gene>
    <name evidence="3" type="ORF">SS37A_40760</name>
    <name evidence="4" type="ORF">SS37A_41770</name>
</gene>
<feature type="domain" description="Acyltransferase 3" evidence="2">
    <location>
        <begin position="13"/>
        <end position="331"/>
    </location>
</feature>
<dbReference type="EMBL" id="AP027145">
    <property type="protein sequence ID" value="BDV36546.1"/>
    <property type="molecule type" value="Genomic_DNA"/>
</dbReference>
<dbReference type="PANTHER" id="PTHR23028:SF53">
    <property type="entry name" value="ACYL_TRANSF_3 DOMAIN-CONTAINING PROTEIN"/>
    <property type="match status" value="1"/>
</dbReference>
<evidence type="ECO:0000256" key="1">
    <source>
        <dbReference type="SAM" id="Phobius"/>
    </source>
</evidence>
<feature type="transmembrane region" description="Helical" evidence="1">
    <location>
        <begin position="199"/>
        <end position="218"/>
    </location>
</feature>
<dbReference type="RefSeq" id="WP_281932751.1">
    <property type="nucleotide sequence ID" value="NZ_AP027145.1"/>
</dbReference>
<sequence length="363" mass="38587">MGPNFDRVAGRIRALDELRGLAILAVVASHTGLVFGSDLAAVRVLSVPALGVGVDLFFVISGFAAAESARRLRLEADGGFWRGAIAFWIRRILRIGLPAWAVIDLIALSQAHGISLGETADDLKAAAGFYANLYWAPCFDGAVGCGAPTATSHFWSLASEMQFYLAAPFLIALSSKLTAVVCMTTLAAGALSERPWGGFWWTFRLDGFAVGVLLSLGLTRQWPLPRFSKAIAAFWLVAASILARVFGALASGSVIAMVAIIFGLVVASAIQQRPQPQGGSVLQRLGELSFSIYLVHLPIMSGIHQSLGDLAPPILVLSIAAGLTVVLALLLEALLTRPAQILGKRISEWVCDRAERTLTRVAL</sequence>
<organism evidence="4 5">
    <name type="scientific">Methylocystis iwaonis</name>
    <dbReference type="NCBI Taxonomy" id="2885079"/>
    <lineage>
        <taxon>Bacteria</taxon>
        <taxon>Pseudomonadati</taxon>
        <taxon>Pseudomonadota</taxon>
        <taxon>Alphaproteobacteria</taxon>
        <taxon>Hyphomicrobiales</taxon>
        <taxon>Methylocystaceae</taxon>
        <taxon>Methylocystis</taxon>
    </lineage>
</organism>
<evidence type="ECO:0000313" key="5">
    <source>
        <dbReference type="Proteomes" id="UP001317629"/>
    </source>
</evidence>
<dbReference type="Proteomes" id="UP001317629">
    <property type="component" value="Plasmid pSS37A-Re-4"/>
</dbReference>
<dbReference type="Proteomes" id="UP001317629">
    <property type="component" value="Plasmid pSS37A-Re-3"/>
</dbReference>
<geneLocation type="plasmid" evidence="3 5">
    <name>pSS37A-Re-3</name>
</geneLocation>
<dbReference type="Pfam" id="PF01757">
    <property type="entry name" value="Acyl_transf_3"/>
    <property type="match status" value="1"/>
</dbReference>
<dbReference type="PANTHER" id="PTHR23028">
    <property type="entry name" value="ACETYLTRANSFERASE"/>
    <property type="match status" value="1"/>
</dbReference>
<name>A0ABN6VRW1_9HYPH</name>
<dbReference type="InterPro" id="IPR002656">
    <property type="entry name" value="Acyl_transf_3_dom"/>
</dbReference>
<evidence type="ECO:0000259" key="2">
    <source>
        <dbReference type="Pfam" id="PF01757"/>
    </source>
</evidence>
<protein>
    <submittedName>
        <fullName evidence="4">Acyltransferase</fullName>
    </submittedName>
</protein>
<evidence type="ECO:0000313" key="3">
    <source>
        <dbReference type="EMBL" id="BDV36546.1"/>
    </source>
</evidence>
<dbReference type="EMBL" id="AP027146">
    <property type="protein sequence ID" value="BDV36647.1"/>
    <property type="molecule type" value="Genomic_DNA"/>
</dbReference>
<keyword evidence="4" id="KW-0012">Acyltransferase</keyword>
<keyword evidence="4" id="KW-0614">Plasmid</keyword>
<keyword evidence="1" id="KW-0472">Membrane</keyword>
<feature type="transmembrane region" description="Helical" evidence="1">
    <location>
        <begin position="47"/>
        <end position="66"/>
    </location>
</feature>
<feature type="transmembrane region" description="Helical" evidence="1">
    <location>
        <begin position="21"/>
        <end position="41"/>
    </location>
</feature>
<dbReference type="InterPro" id="IPR050879">
    <property type="entry name" value="Acyltransferase_3"/>
</dbReference>
<keyword evidence="4" id="KW-0808">Transferase</keyword>
<feature type="transmembrane region" description="Helical" evidence="1">
    <location>
        <begin position="253"/>
        <end position="270"/>
    </location>
</feature>
<geneLocation type="plasmid" evidence="4 5">
    <name>pSS37A-Re-4</name>
</geneLocation>
<reference evidence="4 5" key="1">
    <citation type="journal article" date="2023" name="Int. J. Syst. Evol. Microbiol.">
        <title>Methylocystis iwaonis sp. nov., a type II methane-oxidizing bacterium from surface soil of a rice paddy field in Japan, and emended description of the genus Methylocystis (ex Whittenbury et al. 1970) Bowman et al. 1993.</title>
        <authorList>
            <person name="Kaise H."/>
            <person name="Sawadogo J.B."/>
            <person name="Alam M.S."/>
            <person name="Ueno C."/>
            <person name="Dianou D."/>
            <person name="Shinjo R."/>
            <person name="Asakawa S."/>
        </authorList>
    </citation>
    <scope>NUCLEOTIDE SEQUENCE [LARGE SCALE GENOMIC DNA]</scope>
    <source>
        <strain evidence="4 5">SS37A-Re</strain>
        <plasmid evidence="3 5">pSS37A-Re-3</plasmid>
        <plasmid evidence="4 5">pSS37A-Re-4</plasmid>
    </source>
</reference>
<proteinExistence type="predicted"/>
<accession>A0ABN6VRW1</accession>
<feature type="transmembrane region" description="Helical" evidence="1">
    <location>
        <begin position="314"/>
        <end position="335"/>
    </location>
</feature>
<feature type="transmembrane region" description="Helical" evidence="1">
    <location>
        <begin position="290"/>
        <end position="308"/>
    </location>
</feature>
<keyword evidence="1" id="KW-1133">Transmembrane helix</keyword>
<keyword evidence="5" id="KW-1185">Reference proteome</keyword>
<evidence type="ECO:0000313" key="4">
    <source>
        <dbReference type="EMBL" id="BDV36647.1"/>
    </source>
</evidence>
<feature type="transmembrane region" description="Helical" evidence="1">
    <location>
        <begin position="230"/>
        <end position="247"/>
    </location>
</feature>
<keyword evidence="1" id="KW-0812">Transmembrane</keyword>
<feature type="transmembrane region" description="Helical" evidence="1">
    <location>
        <begin position="163"/>
        <end position="187"/>
    </location>
</feature>